<evidence type="ECO:0000313" key="3">
    <source>
        <dbReference type="Proteomes" id="UP000485058"/>
    </source>
</evidence>
<dbReference type="GO" id="GO:0004812">
    <property type="term" value="F:aminoacyl-tRNA ligase activity"/>
    <property type="evidence" value="ECO:0007669"/>
    <property type="project" value="UniProtKB-KW"/>
</dbReference>
<keyword evidence="2" id="KW-0436">Ligase</keyword>
<keyword evidence="2" id="KW-0030">Aminoacyl-tRNA synthetase</keyword>
<protein>
    <submittedName>
        <fullName evidence="2">Threonyl-tRNA synthetase</fullName>
    </submittedName>
</protein>
<keyword evidence="3" id="KW-1185">Reference proteome</keyword>
<feature type="non-terminal residue" evidence="2">
    <location>
        <position position="1"/>
    </location>
</feature>
<reference evidence="2 3" key="1">
    <citation type="submission" date="2020-02" db="EMBL/GenBank/DDBJ databases">
        <title>Draft genome sequence of Haematococcus lacustris strain NIES-144.</title>
        <authorList>
            <person name="Morimoto D."/>
            <person name="Nakagawa S."/>
            <person name="Yoshida T."/>
            <person name="Sawayama S."/>
        </authorList>
    </citation>
    <scope>NUCLEOTIDE SEQUENCE [LARGE SCALE GENOMIC DNA]</scope>
    <source>
        <strain evidence="2 3">NIES-144</strain>
    </source>
</reference>
<dbReference type="EMBL" id="BLLF01001263">
    <property type="protein sequence ID" value="GFH18211.1"/>
    <property type="molecule type" value="Genomic_DNA"/>
</dbReference>
<dbReference type="AlphaFoldDB" id="A0A699Z7S4"/>
<evidence type="ECO:0000256" key="1">
    <source>
        <dbReference type="SAM" id="MobiDB-lite"/>
    </source>
</evidence>
<proteinExistence type="predicted"/>
<gene>
    <name evidence="2" type="ORF">HaLaN_14972</name>
</gene>
<accession>A0A699Z7S4</accession>
<comment type="caution">
    <text evidence="2">The sequence shown here is derived from an EMBL/GenBank/DDBJ whole genome shotgun (WGS) entry which is preliminary data.</text>
</comment>
<name>A0A699Z7S4_HAELA</name>
<feature type="region of interest" description="Disordered" evidence="1">
    <location>
        <begin position="49"/>
        <end position="78"/>
    </location>
</feature>
<dbReference type="Proteomes" id="UP000485058">
    <property type="component" value="Unassembled WGS sequence"/>
</dbReference>
<sequence>DNMFHFEVEKQLFGLKPMNCPGARFAPTATSPCAWPTLACCTAMSSGEEGRDRDLLQPPTADAGSRGWCSGARCTAMS</sequence>
<evidence type="ECO:0000313" key="2">
    <source>
        <dbReference type="EMBL" id="GFH18211.1"/>
    </source>
</evidence>
<organism evidence="2 3">
    <name type="scientific">Haematococcus lacustris</name>
    <name type="common">Green alga</name>
    <name type="synonym">Haematococcus pluvialis</name>
    <dbReference type="NCBI Taxonomy" id="44745"/>
    <lineage>
        <taxon>Eukaryota</taxon>
        <taxon>Viridiplantae</taxon>
        <taxon>Chlorophyta</taxon>
        <taxon>core chlorophytes</taxon>
        <taxon>Chlorophyceae</taxon>
        <taxon>CS clade</taxon>
        <taxon>Chlamydomonadales</taxon>
        <taxon>Haematococcaceae</taxon>
        <taxon>Haematococcus</taxon>
    </lineage>
</organism>